<dbReference type="AlphaFoldDB" id="A0A069N945"/>
<organism evidence="3 4">
    <name type="scientific">Caballeronia grimmiae</name>
    <dbReference type="NCBI Taxonomy" id="1071679"/>
    <lineage>
        <taxon>Bacteria</taxon>
        <taxon>Pseudomonadati</taxon>
        <taxon>Pseudomonadota</taxon>
        <taxon>Betaproteobacteria</taxon>
        <taxon>Burkholderiales</taxon>
        <taxon>Burkholderiaceae</taxon>
        <taxon>Caballeronia</taxon>
    </lineage>
</organism>
<feature type="transmembrane region" description="Helical" evidence="2">
    <location>
        <begin position="381"/>
        <end position="399"/>
    </location>
</feature>
<keyword evidence="2" id="KW-1133">Transmembrane helix</keyword>
<comment type="caution">
    <text evidence="3">The sequence shown here is derived from an EMBL/GenBank/DDBJ whole genome shotgun (WGS) entry which is preliminary data.</text>
</comment>
<feature type="compositionally biased region" description="Polar residues" evidence="1">
    <location>
        <begin position="259"/>
        <end position="268"/>
    </location>
</feature>
<evidence type="ECO:0000313" key="3">
    <source>
        <dbReference type="EMBL" id="KDR24885.1"/>
    </source>
</evidence>
<dbReference type="EMBL" id="JFHE01000096">
    <property type="protein sequence ID" value="KDR24885.1"/>
    <property type="molecule type" value="Genomic_DNA"/>
</dbReference>
<dbReference type="Proteomes" id="UP000027439">
    <property type="component" value="Unassembled WGS sequence"/>
</dbReference>
<evidence type="ECO:0000313" key="4">
    <source>
        <dbReference type="Proteomes" id="UP000027439"/>
    </source>
</evidence>
<keyword evidence="2" id="KW-0472">Membrane</keyword>
<dbReference type="STRING" id="1071679.BG57_33075"/>
<protein>
    <submittedName>
        <fullName evidence="3">Uncharacterized protein</fullName>
    </submittedName>
</protein>
<name>A0A069N945_9BURK</name>
<evidence type="ECO:0000256" key="1">
    <source>
        <dbReference type="SAM" id="MobiDB-lite"/>
    </source>
</evidence>
<reference evidence="3 4" key="1">
    <citation type="submission" date="2014-03" db="EMBL/GenBank/DDBJ databases">
        <title>Draft Genome Sequences of Four Burkholderia Strains.</title>
        <authorList>
            <person name="Liu X.Y."/>
            <person name="Li C.X."/>
            <person name="Xu J.H."/>
        </authorList>
    </citation>
    <scope>NUCLEOTIDE SEQUENCE [LARGE SCALE GENOMIC DNA]</scope>
    <source>
        <strain evidence="3 4">R27</strain>
    </source>
</reference>
<gene>
    <name evidence="3" type="ORF">BG57_33075</name>
</gene>
<proteinExistence type="predicted"/>
<sequence>MDGKVITVQQPPPVSAGADYTPLFGSSSDVFANKMYMVSGAGIPVYHTSSCMANAPCAAFPPEPGSGNKPFYWSYNGYSIIASSIYQVQQAEQTMVSNPPPENMQNVFTSVFFKSNADGTVYTLGQTLNESICTVWGGEDGHTCVSGQYDPQSFTYDKAGLLSYWSVGLGVAPVGGTDLSQVYPQLSPESLATPLDPNTLAQITNQTWQQAASQPGYQGLPYPVTQPVSYPDVQPWAQENPSLVPNVGDLFSPAADPGTQVQISPTVQPGTSTGTNPGGSTGTDPSTGTSGNVNVVNTPNVNVVNPVKVDLGSDPQTGSPSLENIPTISMILSPIMNLFPDLKAWAVPEHTAVCPTPKLDVFGKTFTMSVHCDLAEQHRSAISTIFLAVFALAALFIVLGA</sequence>
<accession>A0A069N945</accession>
<evidence type="ECO:0000256" key="2">
    <source>
        <dbReference type="SAM" id="Phobius"/>
    </source>
</evidence>
<feature type="compositionally biased region" description="Low complexity" evidence="1">
    <location>
        <begin position="282"/>
        <end position="297"/>
    </location>
</feature>
<feature type="region of interest" description="Disordered" evidence="1">
    <location>
        <begin position="252"/>
        <end position="297"/>
    </location>
</feature>
<keyword evidence="2" id="KW-0812">Transmembrane</keyword>
<dbReference type="eggNOG" id="ENOG50330BJ">
    <property type="taxonomic scope" value="Bacteria"/>
</dbReference>